<dbReference type="Gene3D" id="3.40.50.2000">
    <property type="entry name" value="Glycogen Phosphorylase B"/>
    <property type="match status" value="1"/>
</dbReference>
<keyword evidence="4" id="KW-1185">Reference proteome</keyword>
<dbReference type="CDD" id="cd03809">
    <property type="entry name" value="GT4_MtfB-like"/>
    <property type="match status" value="1"/>
</dbReference>
<keyword evidence="1" id="KW-0808">Transferase</keyword>
<dbReference type="EMBL" id="CP097649">
    <property type="protein sequence ID" value="URI15567.1"/>
    <property type="molecule type" value="Genomic_DNA"/>
</dbReference>
<name>A0ABY4SKT2_9CAUL</name>
<dbReference type="Proteomes" id="UP001055429">
    <property type="component" value="Chromosome"/>
</dbReference>
<sequence length="427" mass="46857">MRVLYDVSRLLSRAERTAPTGVDRVCLAYAEWLDQRSDVVMIPVRGRKGRLVTVDQTWFRDFVRSLRARWDGRTVNGAARHEARLLAALTHDQRPAESVICPPPLADHKPARDKPRVLRQFFRSRHAAPLPAADLYLNVGHTTLHEADALQALEQDGVDRVVMIHDLIPITHPEFCRPGDADKHRARVVHTLRHASSILVNSRHTADQLAGFAAREGLTPPPVHVAHLGIETAFAPGDAVRASRPYFIHVGTIEARKNLAQLLTLWRRLEEEMGERTPSLVLVGRYGWENEAVLDHLQRSPNLQGVVHQAENLSDGALVRLMRGARAVLAPSAVEGFDLPAVEACAMGAPLIASDIPPHRELTPQARLIDPLDGLGWLDAIRRATLDEASKPAAAFAPPRWDDHFAVVAGAVGLGGSSPLAAHGEGE</sequence>
<dbReference type="PANTHER" id="PTHR46401:SF2">
    <property type="entry name" value="GLYCOSYLTRANSFERASE WBBK-RELATED"/>
    <property type="match status" value="1"/>
</dbReference>
<dbReference type="InterPro" id="IPR001296">
    <property type="entry name" value="Glyco_trans_1"/>
</dbReference>
<evidence type="ECO:0000313" key="4">
    <source>
        <dbReference type="Proteomes" id="UP001055429"/>
    </source>
</evidence>
<feature type="domain" description="Glycosyl transferase family 1" evidence="2">
    <location>
        <begin position="243"/>
        <end position="362"/>
    </location>
</feature>
<accession>A0ABY4SKT2</accession>
<proteinExistence type="predicted"/>
<reference evidence="3" key="1">
    <citation type="submission" date="2022-05" db="EMBL/GenBank/DDBJ databases">
        <title>Brevundimonas albigilva TT17 genome sequence.</title>
        <authorList>
            <person name="Lee K."/>
            <person name="Son H."/>
        </authorList>
    </citation>
    <scope>NUCLEOTIDE SEQUENCE</scope>
    <source>
        <strain evidence="3">TT17</strain>
    </source>
</reference>
<evidence type="ECO:0000313" key="3">
    <source>
        <dbReference type="EMBL" id="URI15567.1"/>
    </source>
</evidence>
<dbReference type="RefSeq" id="WP_250202034.1">
    <property type="nucleotide sequence ID" value="NZ_CP097649.1"/>
</dbReference>
<gene>
    <name evidence="3" type="ORF">M8231_00795</name>
</gene>
<dbReference type="PANTHER" id="PTHR46401">
    <property type="entry name" value="GLYCOSYLTRANSFERASE WBBK-RELATED"/>
    <property type="match status" value="1"/>
</dbReference>
<organism evidence="3 4">
    <name type="scientific">Brevundimonas albigilva</name>
    <dbReference type="NCBI Taxonomy" id="1312364"/>
    <lineage>
        <taxon>Bacteria</taxon>
        <taxon>Pseudomonadati</taxon>
        <taxon>Pseudomonadota</taxon>
        <taxon>Alphaproteobacteria</taxon>
        <taxon>Caulobacterales</taxon>
        <taxon>Caulobacteraceae</taxon>
        <taxon>Brevundimonas</taxon>
    </lineage>
</organism>
<dbReference type="Pfam" id="PF00534">
    <property type="entry name" value="Glycos_transf_1"/>
    <property type="match status" value="1"/>
</dbReference>
<evidence type="ECO:0000256" key="1">
    <source>
        <dbReference type="ARBA" id="ARBA00022679"/>
    </source>
</evidence>
<protein>
    <submittedName>
        <fullName evidence="3">Glycosyltransferase family 4 protein</fullName>
    </submittedName>
</protein>
<dbReference type="SUPFAM" id="SSF53756">
    <property type="entry name" value="UDP-Glycosyltransferase/glycogen phosphorylase"/>
    <property type="match status" value="1"/>
</dbReference>
<evidence type="ECO:0000259" key="2">
    <source>
        <dbReference type="Pfam" id="PF00534"/>
    </source>
</evidence>